<comment type="caution">
    <text evidence="2">The sequence shown here is derived from an EMBL/GenBank/DDBJ whole genome shotgun (WGS) entry which is preliminary data.</text>
</comment>
<feature type="region of interest" description="Disordered" evidence="1">
    <location>
        <begin position="136"/>
        <end position="156"/>
    </location>
</feature>
<dbReference type="Proteomes" id="UP000588369">
    <property type="component" value="Unassembled WGS sequence"/>
</dbReference>
<proteinExistence type="predicted"/>
<dbReference type="RefSeq" id="WP_168984609.1">
    <property type="nucleotide sequence ID" value="NZ_JABAGI010000020.1"/>
</dbReference>
<gene>
    <name evidence="2" type="ORF">HF844_08745</name>
</gene>
<dbReference type="EMBL" id="JABAGI010000020">
    <property type="protein sequence ID" value="NME62869.1"/>
    <property type="molecule type" value="Genomic_DNA"/>
</dbReference>
<evidence type="ECO:0000313" key="3">
    <source>
        <dbReference type="Proteomes" id="UP000588369"/>
    </source>
</evidence>
<dbReference type="AlphaFoldDB" id="A0A7X9RPD1"/>
<feature type="compositionally biased region" description="Basic and acidic residues" evidence="1">
    <location>
        <begin position="145"/>
        <end position="155"/>
    </location>
</feature>
<protein>
    <submittedName>
        <fullName evidence="2">Uncharacterized protein</fullName>
    </submittedName>
</protein>
<evidence type="ECO:0000313" key="2">
    <source>
        <dbReference type="EMBL" id="NME62869.1"/>
    </source>
</evidence>
<reference evidence="2 3" key="1">
    <citation type="submission" date="2020-04" db="EMBL/GenBank/DDBJ databases">
        <authorList>
            <person name="Hitch T.C.A."/>
            <person name="Wylensek D."/>
            <person name="Clavel T."/>
        </authorList>
    </citation>
    <scope>NUCLEOTIDE SEQUENCE [LARGE SCALE GENOMIC DNA]</scope>
    <source>
        <strain evidence="2 3">BSM-130-P53-3C</strain>
    </source>
</reference>
<accession>A0A7X9RPD1</accession>
<sequence length="318" mass="35382">MASTAQPTSTGDKSDNEKLAALLDPANLIAMYMEGVKPGQLWLAEPYRTTHDSGSNEQPSRYLGSSEFVLVTAIDEADPRLVHVVPMSNDPCVQTERSVVVAESPLGMPMVAWKQLAAVIPVRFLFRPLGSFDKETTGHLSQGESDEKLGIERGKRPLSQIGRENREFMFRAIRFAVWQAACSKLPKFEQEDEQQEALARQQREAYMHALRTVLGMQAADRARVVRGVKKLTAAQHKKMAKAGFPEPPADALPMQYQVMAEQPMWRPLVEKVDRPEDETRAELSRAAFKLAARATGPRDSAIQARFEQVAKAMLSHNG</sequence>
<name>A0A7X9RPD1_9BIFI</name>
<organism evidence="2 3">
    <name type="scientific">Bifidobacterium thermophilum</name>
    <dbReference type="NCBI Taxonomy" id="33905"/>
    <lineage>
        <taxon>Bacteria</taxon>
        <taxon>Bacillati</taxon>
        <taxon>Actinomycetota</taxon>
        <taxon>Actinomycetes</taxon>
        <taxon>Bifidobacteriales</taxon>
        <taxon>Bifidobacteriaceae</taxon>
        <taxon>Bifidobacterium</taxon>
    </lineage>
</organism>
<evidence type="ECO:0000256" key="1">
    <source>
        <dbReference type="SAM" id="MobiDB-lite"/>
    </source>
</evidence>